<dbReference type="InterPro" id="IPR036188">
    <property type="entry name" value="FAD/NAD-bd_sf"/>
</dbReference>
<reference evidence="7 8" key="1">
    <citation type="submission" date="2019-06" db="EMBL/GenBank/DDBJ databases">
        <title>Draft genome sequence of the filamentous fungus Phialemoniopsis curvata isolated from diesel fuel.</title>
        <authorList>
            <person name="Varaljay V.A."/>
            <person name="Lyon W.J."/>
            <person name="Crouch A.L."/>
            <person name="Drake C.E."/>
            <person name="Hollomon J.M."/>
            <person name="Nadeau L.J."/>
            <person name="Nunn H.S."/>
            <person name="Stevenson B.S."/>
            <person name="Bojanowski C.L."/>
            <person name="Crookes-Goodson W.J."/>
        </authorList>
    </citation>
    <scope>NUCLEOTIDE SEQUENCE [LARGE SCALE GENOMIC DNA]</scope>
    <source>
        <strain evidence="7 8">D216</strain>
    </source>
</reference>
<dbReference type="PANTHER" id="PTHR47178:SF1">
    <property type="entry name" value="FAD-BINDING DOMAIN-CONTAINING PROTEIN-RELATED"/>
    <property type="match status" value="1"/>
</dbReference>
<feature type="domain" description="FAD-binding" evidence="6">
    <location>
        <begin position="310"/>
        <end position="369"/>
    </location>
</feature>
<dbReference type="Proteomes" id="UP000319257">
    <property type="component" value="Unassembled WGS sequence"/>
</dbReference>
<keyword evidence="8" id="KW-1185">Reference proteome</keyword>
<evidence type="ECO:0000256" key="2">
    <source>
        <dbReference type="ARBA" id="ARBA00022630"/>
    </source>
</evidence>
<protein>
    <recommendedName>
        <fullName evidence="6">FAD-binding domain-containing protein</fullName>
    </recommendedName>
</protein>
<dbReference type="GO" id="GO:0004497">
    <property type="term" value="F:monooxygenase activity"/>
    <property type="evidence" value="ECO:0007669"/>
    <property type="project" value="UniProtKB-KW"/>
</dbReference>
<keyword evidence="3" id="KW-0274">FAD</keyword>
<dbReference type="GO" id="GO:0071949">
    <property type="term" value="F:FAD binding"/>
    <property type="evidence" value="ECO:0007669"/>
    <property type="project" value="InterPro"/>
</dbReference>
<dbReference type="AlphaFoldDB" id="A0A507BCY7"/>
<gene>
    <name evidence="7" type="ORF">E0L32_004546</name>
</gene>
<evidence type="ECO:0000256" key="3">
    <source>
        <dbReference type="ARBA" id="ARBA00022827"/>
    </source>
</evidence>
<accession>A0A507BCY7</accession>
<dbReference type="InterPro" id="IPR002938">
    <property type="entry name" value="FAD-bd"/>
</dbReference>
<evidence type="ECO:0000313" key="7">
    <source>
        <dbReference type="EMBL" id="TPX15269.1"/>
    </source>
</evidence>
<evidence type="ECO:0000259" key="6">
    <source>
        <dbReference type="Pfam" id="PF01494"/>
    </source>
</evidence>
<comment type="caution">
    <text evidence="7">The sequence shown here is derived from an EMBL/GenBank/DDBJ whole genome shotgun (WGS) entry which is preliminary data.</text>
</comment>
<keyword evidence="2" id="KW-0285">Flavoprotein</keyword>
<keyword evidence="4" id="KW-0560">Oxidoreductase</keyword>
<dbReference type="SUPFAM" id="SSF51905">
    <property type="entry name" value="FAD/NAD(P)-binding domain"/>
    <property type="match status" value="1"/>
</dbReference>
<feature type="domain" description="FAD-binding" evidence="6">
    <location>
        <begin position="8"/>
        <end position="171"/>
    </location>
</feature>
<organism evidence="7 8">
    <name type="scientific">Thyridium curvatum</name>
    <dbReference type="NCBI Taxonomy" id="1093900"/>
    <lineage>
        <taxon>Eukaryota</taxon>
        <taxon>Fungi</taxon>
        <taxon>Dikarya</taxon>
        <taxon>Ascomycota</taxon>
        <taxon>Pezizomycotina</taxon>
        <taxon>Sordariomycetes</taxon>
        <taxon>Sordariomycetidae</taxon>
        <taxon>Thyridiales</taxon>
        <taxon>Thyridiaceae</taxon>
        <taxon>Thyridium</taxon>
    </lineage>
</organism>
<comment type="cofactor">
    <cofactor evidence="1">
        <name>FAD</name>
        <dbReference type="ChEBI" id="CHEBI:57692"/>
    </cofactor>
</comment>
<proteinExistence type="predicted"/>
<name>A0A507BCY7_9PEZI</name>
<keyword evidence="5" id="KW-0503">Monooxygenase</keyword>
<evidence type="ECO:0000256" key="4">
    <source>
        <dbReference type="ARBA" id="ARBA00023002"/>
    </source>
</evidence>
<dbReference type="STRING" id="1093900.A0A507BCY7"/>
<dbReference type="GeneID" id="41971993"/>
<dbReference type="InParanoid" id="A0A507BCY7"/>
<evidence type="ECO:0000313" key="8">
    <source>
        <dbReference type="Proteomes" id="UP000319257"/>
    </source>
</evidence>
<dbReference type="OrthoDB" id="47494at2759"/>
<dbReference type="RefSeq" id="XP_030996980.1">
    <property type="nucleotide sequence ID" value="XM_031138968.1"/>
</dbReference>
<dbReference type="EMBL" id="SKBQ01000022">
    <property type="protein sequence ID" value="TPX15269.1"/>
    <property type="molecule type" value="Genomic_DNA"/>
</dbReference>
<dbReference type="PRINTS" id="PR00420">
    <property type="entry name" value="RNGMNOXGNASE"/>
</dbReference>
<evidence type="ECO:0000256" key="1">
    <source>
        <dbReference type="ARBA" id="ARBA00001974"/>
    </source>
</evidence>
<dbReference type="Gene3D" id="3.50.50.60">
    <property type="entry name" value="FAD/NAD(P)-binding domain"/>
    <property type="match status" value="1"/>
</dbReference>
<dbReference type="PANTHER" id="PTHR47178">
    <property type="entry name" value="MONOOXYGENASE, FAD-BINDING"/>
    <property type="match status" value="1"/>
</dbReference>
<sequence>MAVEDTKPIIVIGAGLVGLTLAQGLKKAGFDFRIYDRDNSIDERPAGWGITMDWAMPSLQACLPPEVFAQIPSIQVNPKSGHKADDRYRFLNLETGEEKSSVPASTLYRLNRKKFRHLLATDIEVNWGRRCTGFDTTDDGVVVHFADGTRIEGSLLLAVDGKNSTVKRQLIGEESARLNPLPVGFIGLTLKMPREQMQPFLDIHPVIWQGCHPGTGYFVFFSALSTPETNGSAAAAGGEYYEGQFNMSWMVDRHGETPRTAPEQIAKAKGAAVAGTGMFPTLRQAILGIPDDSPALGIKLEDWPTQRWPSRGGRVTLLGDAAHTMTMYRGEAANHGIYDAVELVRQLQQWRGGAKSREEALRDYQLEVAERTYEAVLLSRYACLESHDLDNMSEESNVLNVRIHSAEKSVRGHI</sequence>
<evidence type="ECO:0000256" key="5">
    <source>
        <dbReference type="ARBA" id="ARBA00023033"/>
    </source>
</evidence>
<dbReference type="Pfam" id="PF01494">
    <property type="entry name" value="FAD_binding_3"/>
    <property type="match status" value="2"/>
</dbReference>